<reference evidence="1" key="1">
    <citation type="submission" date="2020-08" db="EMBL/GenBank/DDBJ databases">
        <title>Multicomponent nature underlies the extraordinary mechanical properties of spider dragline silk.</title>
        <authorList>
            <person name="Kono N."/>
            <person name="Nakamura H."/>
            <person name="Mori M."/>
            <person name="Yoshida Y."/>
            <person name="Ohtoshi R."/>
            <person name="Malay A.D."/>
            <person name="Moran D.A.P."/>
            <person name="Tomita M."/>
            <person name="Numata K."/>
            <person name="Arakawa K."/>
        </authorList>
    </citation>
    <scope>NUCLEOTIDE SEQUENCE</scope>
</reference>
<protein>
    <submittedName>
        <fullName evidence="1">Uncharacterized protein</fullName>
    </submittedName>
</protein>
<organism evidence="1 2">
    <name type="scientific">Trichonephila clavipes</name>
    <name type="common">Golden silk orbweaver</name>
    <name type="synonym">Nephila clavipes</name>
    <dbReference type="NCBI Taxonomy" id="2585209"/>
    <lineage>
        <taxon>Eukaryota</taxon>
        <taxon>Metazoa</taxon>
        <taxon>Ecdysozoa</taxon>
        <taxon>Arthropoda</taxon>
        <taxon>Chelicerata</taxon>
        <taxon>Arachnida</taxon>
        <taxon>Araneae</taxon>
        <taxon>Araneomorphae</taxon>
        <taxon>Entelegynae</taxon>
        <taxon>Araneoidea</taxon>
        <taxon>Nephilidae</taxon>
        <taxon>Trichonephila</taxon>
    </lineage>
</organism>
<sequence>MDSSVEHANFECPSGFSKEDVDSQLFYEDLDEDSELWLIRAPNDMEPNVMENQCMILGGESNIINGSDGASYEYFVEKCEVPNLCLVLPHKRVNI</sequence>
<name>A0A8X6S2Y4_TRICX</name>
<gene>
    <name evidence="1" type="primary">AVEN_137893_1</name>
    <name evidence="1" type="ORF">TNCV_3952101</name>
</gene>
<accession>A0A8X6S2Y4</accession>
<proteinExistence type="predicted"/>
<dbReference type="EMBL" id="BMAU01021246">
    <property type="protein sequence ID" value="GFY04801.1"/>
    <property type="molecule type" value="Genomic_DNA"/>
</dbReference>
<dbReference type="AlphaFoldDB" id="A0A8X6S2Y4"/>
<dbReference type="Proteomes" id="UP000887159">
    <property type="component" value="Unassembled WGS sequence"/>
</dbReference>
<evidence type="ECO:0000313" key="2">
    <source>
        <dbReference type="Proteomes" id="UP000887159"/>
    </source>
</evidence>
<evidence type="ECO:0000313" key="1">
    <source>
        <dbReference type="EMBL" id="GFY04801.1"/>
    </source>
</evidence>
<dbReference type="Gene3D" id="6.20.250.70">
    <property type="match status" value="1"/>
</dbReference>
<keyword evidence="2" id="KW-1185">Reference proteome</keyword>
<comment type="caution">
    <text evidence="1">The sequence shown here is derived from an EMBL/GenBank/DDBJ whole genome shotgun (WGS) entry which is preliminary data.</text>
</comment>